<gene>
    <name evidence="2" type="ORF">PHYPO_G00218560</name>
</gene>
<dbReference type="Proteomes" id="UP000327468">
    <property type="component" value="Chromosome 6"/>
</dbReference>
<name>A0A5N5P6J7_PANHP</name>
<proteinExistence type="inferred from homology"/>
<evidence type="ECO:0000313" key="3">
    <source>
        <dbReference type="Proteomes" id="UP000327468"/>
    </source>
</evidence>
<keyword evidence="3" id="KW-1185">Reference proteome</keyword>
<dbReference type="GO" id="GO:0045454">
    <property type="term" value="P:cell redox homeostasis"/>
    <property type="evidence" value="ECO:0007669"/>
    <property type="project" value="TreeGrafter"/>
</dbReference>
<accession>A0A5N5P6J7</accession>
<protein>
    <recommendedName>
        <fullName evidence="1">Selenoprotein T</fullName>
    </recommendedName>
</protein>
<dbReference type="InterPro" id="IPR019389">
    <property type="entry name" value="Selenoprotein_T"/>
</dbReference>
<dbReference type="EMBL" id="VFJC01000007">
    <property type="protein sequence ID" value="KAB5575242.1"/>
    <property type="molecule type" value="Genomic_DNA"/>
</dbReference>
<dbReference type="GO" id="GO:0004791">
    <property type="term" value="F:thioredoxin-disulfide reductase (NADPH) activity"/>
    <property type="evidence" value="ECO:0007669"/>
    <property type="project" value="TreeGrafter"/>
</dbReference>
<dbReference type="AlphaFoldDB" id="A0A5N5P6J7"/>
<organism evidence="2 3">
    <name type="scientific">Pangasianodon hypophthalmus</name>
    <name type="common">Striped catfish</name>
    <name type="synonym">Helicophagus hypophthalmus</name>
    <dbReference type="NCBI Taxonomy" id="310915"/>
    <lineage>
        <taxon>Eukaryota</taxon>
        <taxon>Metazoa</taxon>
        <taxon>Chordata</taxon>
        <taxon>Craniata</taxon>
        <taxon>Vertebrata</taxon>
        <taxon>Euteleostomi</taxon>
        <taxon>Actinopterygii</taxon>
        <taxon>Neopterygii</taxon>
        <taxon>Teleostei</taxon>
        <taxon>Ostariophysi</taxon>
        <taxon>Siluriformes</taxon>
        <taxon>Pangasiidae</taxon>
        <taxon>Pangasianodon</taxon>
    </lineage>
</organism>
<keyword evidence="1" id="KW-0732">Signal</keyword>
<reference evidence="2 3" key="1">
    <citation type="submission" date="2019-06" db="EMBL/GenBank/DDBJ databases">
        <title>A chromosome-scale genome assembly of the striped catfish, Pangasianodon hypophthalmus.</title>
        <authorList>
            <person name="Wen M."/>
            <person name="Zahm M."/>
            <person name="Roques C."/>
            <person name="Cabau C."/>
            <person name="Klopp C."/>
            <person name="Donnadieu C."/>
            <person name="Jouanno E."/>
            <person name="Avarre J.-C."/>
            <person name="Campet M."/>
            <person name="Ha T.T.T."/>
            <person name="Dugue R."/>
            <person name="Lampietro C."/>
            <person name="Louis A."/>
            <person name="Herpin A."/>
            <person name="Echchiki A."/>
            <person name="Berthelot C."/>
            <person name="Parey E."/>
            <person name="Roest-Crollius H."/>
            <person name="Braasch I."/>
            <person name="Postlethwait J."/>
            <person name="Bobe J."/>
            <person name="Montfort J."/>
            <person name="Bouchez O."/>
            <person name="Begum T."/>
            <person name="Schartl M."/>
            <person name="Guiguen Y."/>
        </authorList>
    </citation>
    <scope>NUCLEOTIDE SEQUENCE [LARGE SCALE GENOMIC DNA]</scope>
    <source>
        <strain evidence="2 3">Indonesia</strain>
        <tissue evidence="2">Blood</tissue>
    </source>
</reference>
<feature type="chain" id="PRO_5024469405" description="Selenoprotein T" evidence="1">
    <location>
        <begin position="22"/>
        <end position="182"/>
    </location>
</feature>
<dbReference type="GO" id="GO:0005789">
    <property type="term" value="C:endoplasmic reticulum membrane"/>
    <property type="evidence" value="ECO:0007669"/>
    <property type="project" value="TreeGrafter"/>
</dbReference>
<dbReference type="PANTHER" id="PTHR13544:SF0">
    <property type="entry name" value="THIOREDOXIN REDUCTASE-LIKE SELENOPROTEIN T"/>
    <property type="match status" value="1"/>
</dbReference>
<comment type="similarity">
    <text evidence="1">Belongs to the SelWTH family. Selenoprotein T subfamily.</text>
</comment>
<evidence type="ECO:0000256" key="1">
    <source>
        <dbReference type="RuleBase" id="RU362086"/>
    </source>
</evidence>
<feature type="signal peptide" evidence="1">
    <location>
        <begin position="1"/>
        <end position="21"/>
    </location>
</feature>
<dbReference type="PANTHER" id="PTHR13544">
    <property type="entry name" value="SELENOPROTEIN T"/>
    <property type="match status" value="1"/>
</dbReference>
<evidence type="ECO:0000313" key="2">
    <source>
        <dbReference type="EMBL" id="KAB5575242.1"/>
    </source>
</evidence>
<sequence length="182" mass="20500">MAARCFSLLLLCVLSLYHTAADNGSVKKLKMQYTAGPLLKFQIWRVFEEYTRVLSQRYPDIRIEGENYLPQPVYRHIASFLSMLKFAVIVLIIVGKDPFALFGMQSPGIWAWGQENKVYMTGSRLSKAAVMKVCTESGVPAGVGRMSSSSFLVLWESVMYTAGGVSPVYLEFWEVLLEQSLH</sequence>
<keyword evidence="1" id="KW-0712">Selenocysteine</keyword>
<comment type="caution">
    <text evidence="2">The sequence shown here is derived from an EMBL/GenBank/DDBJ whole genome shotgun (WGS) entry which is preliminary data.</text>
</comment>
<keyword evidence="1" id="KW-0676">Redox-active center</keyword>